<dbReference type="Proteomes" id="UP001345691">
    <property type="component" value="Unassembled WGS sequence"/>
</dbReference>
<dbReference type="EMBL" id="JAVRRF010000016">
    <property type="protein sequence ID" value="KAK5057344.1"/>
    <property type="molecule type" value="Genomic_DNA"/>
</dbReference>
<feature type="region of interest" description="Disordered" evidence="1">
    <location>
        <begin position="69"/>
        <end position="116"/>
    </location>
</feature>
<accession>A0ABR0J895</accession>
<protein>
    <submittedName>
        <fullName evidence="2">Uncharacterized protein</fullName>
    </submittedName>
</protein>
<sequence>MPVVYAYFACSMRNRLEVWRSDRFQSPMEEAVQVESEQDQHQVQADSTCPCLNGACPHKVPLEGGDPDIMGAPPEAPDPDVEKAIPKAPTSSASVTLTRDRSDSTASQAEKHTDTNWNQVDMRGAGIFTVRRPTKLIDGSRGGQAFICEVFCPKSGQAYGVEEQARLQFLSVVLVVAGLAKDQSSTGILEMLWKISKSGADWAWYSDLCCAYGWLSIFLSLASCLSYSMPSGLPTFSVGLRRTLSSCALSYPGHQEL</sequence>
<evidence type="ECO:0000313" key="2">
    <source>
        <dbReference type="EMBL" id="KAK5057344.1"/>
    </source>
</evidence>
<proteinExistence type="predicted"/>
<name>A0ABR0J895_9EURO</name>
<organism evidence="2 3">
    <name type="scientific">Exophiala sideris</name>
    <dbReference type="NCBI Taxonomy" id="1016849"/>
    <lineage>
        <taxon>Eukaryota</taxon>
        <taxon>Fungi</taxon>
        <taxon>Dikarya</taxon>
        <taxon>Ascomycota</taxon>
        <taxon>Pezizomycotina</taxon>
        <taxon>Eurotiomycetes</taxon>
        <taxon>Chaetothyriomycetidae</taxon>
        <taxon>Chaetothyriales</taxon>
        <taxon>Herpotrichiellaceae</taxon>
        <taxon>Exophiala</taxon>
    </lineage>
</organism>
<feature type="compositionally biased region" description="Basic and acidic residues" evidence="1">
    <location>
        <begin position="98"/>
        <end position="114"/>
    </location>
</feature>
<comment type="caution">
    <text evidence="2">The sequence shown here is derived from an EMBL/GenBank/DDBJ whole genome shotgun (WGS) entry which is preliminary data.</text>
</comment>
<evidence type="ECO:0000313" key="3">
    <source>
        <dbReference type="Proteomes" id="UP001345691"/>
    </source>
</evidence>
<evidence type="ECO:0000256" key="1">
    <source>
        <dbReference type="SAM" id="MobiDB-lite"/>
    </source>
</evidence>
<reference evidence="2 3" key="1">
    <citation type="submission" date="2023-08" db="EMBL/GenBank/DDBJ databases">
        <title>Black Yeasts Isolated from many extreme environments.</title>
        <authorList>
            <person name="Coleine C."/>
            <person name="Stajich J.E."/>
            <person name="Selbmann L."/>
        </authorList>
    </citation>
    <scope>NUCLEOTIDE SEQUENCE [LARGE SCALE GENOMIC DNA]</scope>
    <source>
        <strain evidence="2 3">CCFEE 6328</strain>
    </source>
</reference>
<gene>
    <name evidence="2" type="ORF">LTR69_007384</name>
</gene>
<keyword evidence="3" id="KW-1185">Reference proteome</keyword>